<accession>A0AAE9YVL0</accession>
<name>A0AAE9YVL0_9GAMM</name>
<reference evidence="1 2" key="1">
    <citation type="journal article" date="2015" name="Genome Announc.">
        <title>Draft Genome Sequences of Marine Isolates of Thalassomonas viridans and Thalassomonas actiniarum.</title>
        <authorList>
            <person name="Olonade I."/>
            <person name="van Zyl L.J."/>
            <person name="Trindade M."/>
        </authorList>
    </citation>
    <scope>NUCLEOTIDE SEQUENCE [LARGE SCALE GENOMIC DNA]</scope>
    <source>
        <strain evidence="1 2">A5K-106</strain>
    </source>
</reference>
<evidence type="ECO:0000313" key="2">
    <source>
        <dbReference type="Proteomes" id="UP000032568"/>
    </source>
</evidence>
<organism evidence="1 2">
    <name type="scientific">Thalassomonas actiniarum</name>
    <dbReference type="NCBI Taxonomy" id="485447"/>
    <lineage>
        <taxon>Bacteria</taxon>
        <taxon>Pseudomonadati</taxon>
        <taxon>Pseudomonadota</taxon>
        <taxon>Gammaproteobacteria</taxon>
        <taxon>Alteromonadales</taxon>
        <taxon>Colwelliaceae</taxon>
        <taxon>Thalassomonas</taxon>
    </lineage>
</organism>
<protein>
    <submittedName>
        <fullName evidence="1">Uncharacterized protein</fullName>
    </submittedName>
</protein>
<reference evidence="1 2" key="2">
    <citation type="journal article" date="2022" name="Mar. Drugs">
        <title>Bioassay-Guided Fractionation Leads to the Detection of Cholic Acid Generated by the Rare Thalassomonas sp.</title>
        <authorList>
            <person name="Pheiffer F."/>
            <person name="Schneider Y.K."/>
            <person name="Hansen E.H."/>
            <person name="Andersen J.H."/>
            <person name="Isaksson J."/>
            <person name="Busche T."/>
            <person name="R C."/>
            <person name="Kalinowski J."/>
            <person name="Zyl L.V."/>
            <person name="Trindade M."/>
        </authorList>
    </citation>
    <scope>NUCLEOTIDE SEQUENCE [LARGE SCALE GENOMIC DNA]</scope>
    <source>
        <strain evidence="1 2">A5K-106</strain>
    </source>
</reference>
<dbReference type="AlphaFoldDB" id="A0AAE9YVL0"/>
<keyword evidence="2" id="KW-1185">Reference proteome</keyword>
<dbReference type="Proteomes" id="UP000032568">
    <property type="component" value="Chromosome"/>
</dbReference>
<evidence type="ECO:0000313" key="1">
    <source>
        <dbReference type="EMBL" id="WDE01149.1"/>
    </source>
</evidence>
<gene>
    <name evidence="1" type="ORF">SG35_011220</name>
</gene>
<dbReference type="KEGG" id="tact:SG35_011220"/>
<proteinExistence type="predicted"/>
<dbReference type="EMBL" id="CP059735">
    <property type="protein sequence ID" value="WDE01149.1"/>
    <property type="molecule type" value="Genomic_DNA"/>
</dbReference>
<sequence length="414" mass="46618">MLQSTPKVAQVNVIDSQQAVKTRQLLLRSYQQVKGEKKLAFFSVSREELPGISALLHRLYPQLFTDFSLSETALSVAATLELPFPGPLKYLNFDIGLQPSEKGLKLTSASLGAFTFPASWLLNIVQWRINEMLGDNVVADLFARVGEVKVSRNRFYLYYSLAGNFPRWQQLAQTELVRVKLHLMTDVNFALIRQYHAALLSYVEKHLRQRRLSRFVGHMFTLAKENSKKPESKGSVAENRAAILALVLYLGPDKFSTLFERELALSATQFLKRGQLRASLLLHNRVDLQKHFVYSMALQLLINSYTSNAIGEVKELLDAGSGSGFSFVDLLADKAGTRLAMLATLSEVSASKVQSLLAGPLDDLDIMPFPLGLPEDLHSPLFKRRYRDVNSADYRQMLQRIESLLALIAVYRVH</sequence>